<feature type="signal peptide" evidence="6">
    <location>
        <begin position="1"/>
        <end position="24"/>
    </location>
</feature>
<dbReference type="PANTHER" id="PTHR31232">
    <property type="match status" value="1"/>
</dbReference>
<dbReference type="Gramene" id="Psat02G0324700-T1">
    <property type="protein sequence ID" value="KAI5437052.1"/>
    <property type="gene ID" value="KIW84_023247"/>
</dbReference>
<comment type="similarity">
    <text evidence="2 6">Belongs to the plant self-incompatibility (S1) protein family.</text>
</comment>
<evidence type="ECO:0000256" key="4">
    <source>
        <dbReference type="ARBA" id="ARBA00022525"/>
    </source>
</evidence>
<comment type="caution">
    <text evidence="7">The sequence shown here is derived from an EMBL/GenBank/DDBJ whole genome shotgun (WGS) entry which is preliminary data.</text>
</comment>
<dbReference type="EMBL" id="JAMSHJ010000002">
    <property type="protein sequence ID" value="KAI5437052.1"/>
    <property type="molecule type" value="Genomic_DNA"/>
</dbReference>
<keyword evidence="5 6" id="KW-0732">Signal</keyword>
<evidence type="ECO:0000256" key="5">
    <source>
        <dbReference type="ARBA" id="ARBA00022729"/>
    </source>
</evidence>
<dbReference type="AlphaFoldDB" id="A0A9D4YDP0"/>
<gene>
    <name evidence="7" type="ORF">KIW84_023247</name>
</gene>
<evidence type="ECO:0000256" key="1">
    <source>
        <dbReference type="ARBA" id="ARBA00004613"/>
    </source>
</evidence>
<keyword evidence="4 6" id="KW-0964">Secreted</keyword>
<feature type="chain" id="PRO_5039749773" description="S-protein homolog" evidence="6">
    <location>
        <begin position="25"/>
        <end position="192"/>
    </location>
</feature>
<reference evidence="7 8" key="1">
    <citation type="journal article" date="2022" name="Nat. Genet.">
        <title>Improved pea reference genome and pan-genome highlight genomic features and evolutionary characteristics.</title>
        <authorList>
            <person name="Yang T."/>
            <person name="Liu R."/>
            <person name="Luo Y."/>
            <person name="Hu S."/>
            <person name="Wang D."/>
            <person name="Wang C."/>
            <person name="Pandey M.K."/>
            <person name="Ge S."/>
            <person name="Xu Q."/>
            <person name="Li N."/>
            <person name="Li G."/>
            <person name="Huang Y."/>
            <person name="Saxena R.K."/>
            <person name="Ji Y."/>
            <person name="Li M."/>
            <person name="Yan X."/>
            <person name="He Y."/>
            <person name="Liu Y."/>
            <person name="Wang X."/>
            <person name="Xiang C."/>
            <person name="Varshney R.K."/>
            <person name="Ding H."/>
            <person name="Gao S."/>
            <person name="Zong X."/>
        </authorList>
    </citation>
    <scope>NUCLEOTIDE SEQUENCE [LARGE SCALE GENOMIC DNA]</scope>
    <source>
        <strain evidence="7 8">cv. Zhongwan 6</strain>
    </source>
</reference>
<comment type="subcellular location">
    <subcellularLocation>
        <location evidence="1 6">Secreted</location>
    </subcellularLocation>
</comment>
<accession>A0A9D4YDP0</accession>
<dbReference type="GO" id="GO:0060320">
    <property type="term" value="P:rejection of self pollen"/>
    <property type="evidence" value="ECO:0007669"/>
    <property type="project" value="UniProtKB-KW"/>
</dbReference>
<protein>
    <recommendedName>
        <fullName evidence="6">S-protein homolog</fullName>
    </recommendedName>
</protein>
<dbReference type="Pfam" id="PF05938">
    <property type="entry name" value="Self-incomp_S1"/>
    <property type="match status" value="2"/>
</dbReference>
<evidence type="ECO:0000256" key="2">
    <source>
        <dbReference type="ARBA" id="ARBA00005581"/>
    </source>
</evidence>
<evidence type="ECO:0000256" key="6">
    <source>
        <dbReference type="RuleBase" id="RU367044"/>
    </source>
</evidence>
<name>A0A9D4YDP0_PEA</name>
<dbReference type="PANTHER" id="PTHR31232:SF43">
    <property type="entry name" value="S-PROTEIN HOMOLOG 29-RELATED"/>
    <property type="match status" value="1"/>
</dbReference>
<organism evidence="7 8">
    <name type="scientific">Pisum sativum</name>
    <name type="common">Garden pea</name>
    <name type="synonym">Lathyrus oleraceus</name>
    <dbReference type="NCBI Taxonomy" id="3888"/>
    <lineage>
        <taxon>Eukaryota</taxon>
        <taxon>Viridiplantae</taxon>
        <taxon>Streptophyta</taxon>
        <taxon>Embryophyta</taxon>
        <taxon>Tracheophyta</taxon>
        <taxon>Spermatophyta</taxon>
        <taxon>Magnoliopsida</taxon>
        <taxon>eudicotyledons</taxon>
        <taxon>Gunneridae</taxon>
        <taxon>Pentapetalae</taxon>
        <taxon>rosids</taxon>
        <taxon>fabids</taxon>
        <taxon>Fabales</taxon>
        <taxon>Fabaceae</taxon>
        <taxon>Papilionoideae</taxon>
        <taxon>50 kb inversion clade</taxon>
        <taxon>NPAAA clade</taxon>
        <taxon>Hologalegina</taxon>
        <taxon>IRL clade</taxon>
        <taxon>Fabeae</taxon>
        <taxon>Lathyrus</taxon>
    </lineage>
</organism>
<sequence length="192" mass="22035">MSQMLMRIVVSISLVLLLVSVSEAKFVHSHVNIEVTNRLSDNKELALHCYEREGEDLGVSILPPGGLFKFSFTPRLGFKSSKYYCSAKWDGSNLKWFDMWSMGRDGREDLGVSILPPGGLFKFSFTPRLGFKSSKYYCSAKWDGSNLKWFDMWSMGRDGREGLLIKWDVTEKQACRFEQKTGYYSLCVVYNQ</sequence>
<dbReference type="Proteomes" id="UP001058974">
    <property type="component" value="Chromosome 2"/>
</dbReference>
<dbReference type="InterPro" id="IPR010264">
    <property type="entry name" value="Self-incomp_S1"/>
</dbReference>
<evidence type="ECO:0000256" key="3">
    <source>
        <dbReference type="ARBA" id="ARBA00022471"/>
    </source>
</evidence>
<keyword evidence="3 6" id="KW-0713">Self-incompatibility</keyword>
<evidence type="ECO:0000313" key="7">
    <source>
        <dbReference type="EMBL" id="KAI5437052.1"/>
    </source>
</evidence>
<keyword evidence="8" id="KW-1185">Reference proteome</keyword>
<dbReference type="GO" id="GO:0005576">
    <property type="term" value="C:extracellular region"/>
    <property type="evidence" value="ECO:0007669"/>
    <property type="project" value="UniProtKB-SubCell"/>
</dbReference>
<evidence type="ECO:0000313" key="8">
    <source>
        <dbReference type="Proteomes" id="UP001058974"/>
    </source>
</evidence>
<proteinExistence type="inferred from homology"/>